<evidence type="ECO:0000256" key="1">
    <source>
        <dbReference type="ARBA" id="ARBA00009922"/>
    </source>
</evidence>
<evidence type="ECO:0000313" key="18">
    <source>
        <dbReference type="EMBL" id="CAI50025.1"/>
    </source>
</evidence>
<evidence type="ECO:0000256" key="4">
    <source>
        <dbReference type="ARBA" id="ARBA00022763"/>
    </source>
</evidence>
<evidence type="ECO:0000259" key="16">
    <source>
        <dbReference type="PROSITE" id="PS51198"/>
    </source>
</evidence>
<feature type="domain" description="UvrD-like helicase ATP-binding" evidence="16">
    <location>
        <begin position="4"/>
        <end position="395"/>
    </location>
</feature>
<keyword evidence="11" id="KW-0413">Isomerase</keyword>
<feature type="domain" description="UvrD-like helicase C-terminal" evidence="17">
    <location>
        <begin position="396"/>
        <end position="649"/>
    </location>
</feature>
<evidence type="ECO:0000256" key="11">
    <source>
        <dbReference type="ARBA" id="ARBA00023235"/>
    </source>
</evidence>
<reference evidence="18 19" key="1">
    <citation type="journal article" date="2005" name="Genome Res.">
        <title>Living with two extremes: conclusions from the genome sequence of Natronomonas pharaonis.</title>
        <authorList>
            <person name="Falb M."/>
            <person name="Pfeiffer F."/>
            <person name="Palm P."/>
            <person name="Rodewald K."/>
            <person name="Hickmann V."/>
            <person name="Tittor J."/>
            <person name="Oesterhelt D."/>
        </authorList>
    </citation>
    <scope>NUCLEOTIDE SEQUENCE [LARGE SCALE GENOMIC DNA]</scope>
    <source>
        <strain evidence="19">ATCC 35678 / DSM 2160 / CIP 103997 / JCM 8858 / NBRC 14720 / NCIMB 2260 / Gabara</strain>
    </source>
</reference>
<dbReference type="GO" id="GO:0005524">
    <property type="term" value="F:ATP binding"/>
    <property type="evidence" value="ECO:0007669"/>
    <property type="project" value="UniProtKB-UniRule"/>
</dbReference>
<keyword evidence="4" id="KW-0227">DNA damage</keyword>
<keyword evidence="2" id="KW-0540">Nuclease</keyword>
<name>A0A1U7EXW0_NATPD</name>
<evidence type="ECO:0000313" key="19">
    <source>
        <dbReference type="Proteomes" id="UP000002698"/>
    </source>
</evidence>
<evidence type="ECO:0000256" key="14">
    <source>
        <dbReference type="ARBA" id="ARBA00048988"/>
    </source>
</evidence>
<comment type="catalytic activity">
    <reaction evidence="12">
        <text>Couples ATP hydrolysis with the unwinding of duplex DNA by translocating in the 3'-5' direction.</text>
        <dbReference type="EC" id="5.6.2.4"/>
    </reaction>
</comment>
<accession>A0A1U7EXW0</accession>
<dbReference type="InterPro" id="IPR011335">
    <property type="entry name" value="Restrct_endonuc-II-like"/>
</dbReference>
<keyword evidence="19" id="KW-1185">Reference proteome</keyword>
<dbReference type="PROSITE" id="PS51198">
    <property type="entry name" value="UVRD_HELICASE_ATP_BIND"/>
    <property type="match status" value="1"/>
</dbReference>
<dbReference type="Gene3D" id="1.10.10.160">
    <property type="match status" value="1"/>
</dbReference>
<keyword evidence="10" id="KW-0234">DNA repair</keyword>
<dbReference type="SUPFAM" id="SSF52540">
    <property type="entry name" value="P-loop containing nucleoside triphosphate hydrolases"/>
    <property type="match status" value="1"/>
</dbReference>
<comment type="similarity">
    <text evidence="1">Belongs to the helicase family. UvrD subfamily.</text>
</comment>
<dbReference type="Pfam" id="PF00580">
    <property type="entry name" value="UvrD-helicase"/>
    <property type="match status" value="1"/>
</dbReference>
<evidence type="ECO:0000256" key="8">
    <source>
        <dbReference type="ARBA" id="ARBA00022840"/>
    </source>
</evidence>
<dbReference type="GO" id="GO:0016887">
    <property type="term" value="F:ATP hydrolysis activity"/>
    <property type="evidence" value="ECO:0007669"/>
    <property type="project" value="RHEA"/>
</dbReference>
<dbReference type="InterPro" id="IPR011604">
    <property type="entry name" value="PDDEXK-like_dom_sf"/>
</dbReference>
<dbReference type="EMBL" id="CR936257">
    <property type="protein sequence ID" value="CAI50025.1"/>
    <property type="molecule type" value="Genomic_DNA"/>
</dbReference>
<protein>
    <recommendedName>
        <fullName evidence="13">DNA 3'-5' helicase</fullName>
        <ecNumber evidence="13">5.6.2.4</ecNumber>
    </recommendedName>
</protein>
<dbReference type="PANTHER" id="PTHR11070">
    <property type="entry name" value="UVRD / RECB / PCRA DNA HELICASE FAMILY MEMBER"/>
    <property type="match status" value="1"/>
</dbReference>
<organism evidence="18 19">
    <name type="scientific">Natronomonas pharaonis (strain ATCC 35678 / DSM 2160 / CIP 103997 / JCM 8858 / NBRC 14720 / NCIMB 2260 / Gabara)</name>
    <name type="common">Halobacterium pharaonis</name>
    <dbReference type="NCBI Taxonomy" id="348780"/>
    <lineage>
        <taxon>Archaea</taxon>
        <taxon>Methanobacteriati</taxon>
        <taxon>Methanobacteriota</taxon>
        <taxon>Stenosarchaea group</taxon>
        <taxon>Halobacteria</taxon>
        <taxon>Halobacteriales</taxon>
        <taxon>Natronomonadaceae</taxon>
        <taxon>Natronomonas</taxon>
    </lineage>
</organism>
<dbReference type="RefSeq" id="WP_011323642.1">
    <property type="nucleotide sequence ID" value="NC_007426.1"/>
</dbReference>
<dbReference type="EC" id="5.6.2.4" evidence="13"/>
<evidence type="ECO:0000256" key="10">
    <source>
        <dbReference type="ARBA" id="ARBA00023204"/>
    </source>
</evidence>
<dbReference type="InterPro" id="IPR014016">
    <property type="entry name" value="UvrD-like_ATP-bd"/>
</dbReference>
<gene>
    <name evidence="18" type="ordered locus">NP_3868A</name>
</gene>
<dbReference type="KEGG" id="nph:NP_3868A"/>
<dbReference type="GeneID" id="3701894"/>
<dbReference type="Gene3D" id="3.90.320.10">
    <property type="match status" value="1"/>
</dbReference>
<evidence type="ECO:0000256" key="13">
    <source>
        <dbReference type="ARBA" id="ARBA00034808"/>
    </source>
</evidence>
<dbReference type="GO" id="GO:0004527">
    <property type="term" value="F:exonuclease activity"/>
    <property type="evidence" value="ECO:0007669"/>
    <property type="project" value="UniProtKB-KW"/>
</dbReference>
<dbReference type="Pfam" id="PF12705">
    <property type="entry name" value="PDDEXK_1"/>
    <property type="match status" value="1"/>
</dbReference>
<keyword evidence="5 15" id="KW-0378">Hydrolase</keyword>
<dbReference type="eggNOG" id="arCOG00798">
    <property type="taxonomic scope" value="Archaea"/>
</dbReference>
<dbReference type="Gene3D" id="3.40.50.300">
    <property type="entry name" value="P-loop containing nucleotide triphosphate hydrolases"/>
    <property type="match status" value="4"/>
</dbReference>
<dbReference type="InterPro" id="IPR014017">
    <property type="entry name" value="DNA_helicase_UvrD-like_C"/>
</dbReference>
<keyword evidence="6 15" id="KW-0347">Helicase</keyword>
<evidence type="ECO:0000256" key="6">
    <source>
        <dbReference type="ARBA" id="ARBA00022806"/>
    </source>
</evidence>
<dbReference type="Gene3D" id="1.10.486.10">
    <property type="entry name" value="PCRA, domain 4"/>
    <property type="match status" value="1"/>
</dbReference>
<dbReference type="STRING" id="348780.NP_3868A"/>
<dbReference type="Proteomes" id="UP000002698">
    <property type="component" value="Chromosome"/>
</dbReference>
<evidence type="ECO:0000256" key="2">
    <source>
        <dbReference type="ARBA" id="ARBA00022722"/>
    </source>
</evidence>
<dbReference type="CDD" id="cd17932">
    <property type="entry name" value="DEXQc_UvrD"/>
    <property type="match status" value="1"/>
</dbReference>
<comment type="catalytic activity">
    <reaction evidence="14">
        <text>ATP + H2O = ADP + phosphate + H(+)</text>
        <dbReference type="Rhea" id="RHEA:13065"/>
        <dbReference type="ChEBI" id="CHEBI:15377"/>
        <dbReference type="ChEBI" id="CHEBI:15378"/>
        <dbReference type="ChEBI" id="CHEBI:30616"/>
        <dbReference type="ChEBI" id="CHEBI:43474"/>
        <dbReference type="ChEBI" id="CHEBI:456216"/>
        <dbReference type="EC" id="5.6.2.4"/>
    </reaction>
</comment>
<keyword evidence="7" id="KW-0269">Exonuclease</keyword>
<proteinExistence type="inferred from homology"/>
<dbReference type="EnsemblBacteria" id="CAI50025">
    <property type="protein sequence ID" value="CAI50025"/>
    <property type="gene ID" value="NP_3868A"/>
</dbReference>
<evidence type="ECO:0000256" key="9">
    <source>
        <dbReference type="ARBA" id="ARBA00023125"/>
    </source>
</evidence>
<dbReference type="InterPro" id="IPR000212">
    <property type="entry name" value="DNA_helicase_UvrD/REP"/>
</dbReference>
<dbReference type="PROSITE" id="PS51217">
    <property type="entry name" value="UVRD_HELICASE_CTER"/>
    <property type="match status" value="1"/>
</dbReference>
<dbReference type="PANTHER" id="PTHR11070:SF2">
    <property type="entry name" value="ATP-DEPENDENT DNA HELICASE SRS2"/>
    <property type="match status" value="1"/>
</dbReference>
<dbReference type="InterPro" id="IPR013986">
    <property type="entry name" value="DExx_box_DNA_helicase_dom_sf"/>
</dbReference>
<sequence>MTEPTPNDEQKELIESTEGLYLVDAGPGTGKTFAITRRYGNIIDQPDVEPEDVLLVTFTRSAAAEMKERIVEHSTYGLRELADAPIQTFHSHCHDILSEHGYATPRHLGLDGQITGSTRVVDNELIEGELFREFFSQFRSNHSEYTDFYRVLSNPGGLLDLIGELASKGIFPTADGWYRDGESHLDGDFGAFKQQFDAVNEPRNDGRKQSQLRDDLSRFGRNKTYLSDAPSKSELRGGRGTKQLDETVATNVFHEDRDRLKAFVHDVYFEYLQFALDRNYLNFGFLQLFAFVLLCENPRIREQARFEYVMVDEFQDTSEIQFKLALLLSGTNNFCVVGDWKQSIYAFQYADVQNILEFEDRLDTFSADLNSDSQRVSFETDDLTRIELEENYRSTETVIDLSEDAIVTPATSGEDVDTTLDDVVELSSNAAFDNTVIEGIQHEDEHEALLSKIQDIVGNDDYAVEDEDGEPRVPEYRDVAVFTRTRDYGRELLDIADEYDFPMAYDGGSELFRTDPAKLLLAWLRILESDADRGWAVVLERAGYTLDEIDHILETETYPTELATFRDELRGLESVGAVARRIFDRYGFHGDTADALLHTIQSVYDSTTLTRGEVIQFIERGIENGTSVDIHASASDNSVTVQTIHAAKGLEYPIVIMANMNSGSFPPRSGGSGIIQYQDPIGLRQRKVYSEERTYPHVYDNWRSDVLRRCLPREYDEERRLLYVAITRAEQHVLFAGGEDLNTFLEELPVEINEPDVSIDPVDHEKHVEAELPFAVAAPESPIGHSPHSLMDETVFEETGEQMELGPDEEPETRGMDFGARVHDFAEAYALGEDVTASNEHERRAAELIDGLSGRLYVEEPVTLPLEVDGYRVTISGIVDLVHETDDTIEIIDYKTDSTRRAQPEYRKQVSVYYHVLSEWFREKTITASLFYTSDGVRERIDPLSLDELHDVIRRHSTEI</sequence>
<dbReference type="GO" id="GO:0043138">
    <property type="term" value="F:3'-5' DNA helicase activity"/>
    <property type="evidence" value="ECO:0007669"/>
    <property type="project" value="UniProtKB-EC"/>
</dbReference>
<evidence type="ECO:0000256" key="7">
    <source>
        <dbReference type="ARBA" id="ARBA00022839"/>
    </source>
</evidence>
<dbReference type="SUPFAM" id="SSF52980">
    <property type="entry name" value="Restriction endonuclease-like"/>
    <property type="match status" value="1"/>
</dbReference>
<dbReference type="GO" id="GO:0000725">
    <property type="term" value="P:recombinational repair"/>
    <property type="evidence" value="ECO:0007669"/>
    <property type="project" value="TreeGrafter"/>
</dbReference>
<dbReference type="eggNOG" id="arCOG00786">
    <property type="taxonomic scope" value="Archaea"/>
</dbReference>
<keyword evidence="9" id="KW-0238">DNA-binding</keyword>
<keyword evidence="3 15" id="KW-0547">Nucleotide-binding</keyword>
<evidence type="ECO:0000256" key="12">
    <source>
        <dbReference type="ARBA" id="ARBA00034617"/>
    </source>
</evidence>
<dbReference type="InterPro" id="IPR038726">
    <property type="entry name" value="PDDEXK_AddAB-type"/>
</dbReference>
<evidence type="ECO:0000256" key="5">
    <source>
        <dbReference type="ARBA" id="ARBA00022801"/>
    </source>
</evidence>
<dbReference type="OrthoDB" id="203178at2157"/>
<evidence type="ECO:0000256" key="15">
    <source>
        <dbReference type="PROSITE-ProRule" id="PRU00560"/>
    </source>
</evidence>
<dbReference type="GO" id="GO:0003677">
    <property type="term" value="F:DNA binding"/>
    <property type="evidence" value="ECO:0007669"/>
    <property type="project" value="UniProtKB-KW"/>
</dbReference>
<feature type="binding site" evidence="15">
    <location>
        <begin position="25"/>
        <end position="32"/>
    </location>
    <ligand>
        <name>ATP</name>
        <dbReference type="ChEBI" id="CHEBI:30616"/>
    </ligand>
</feature>
<keyword evidence="8 15" id="KW-0067">ATP-binding</keyword>
<evidence type="ECO:0000256" key="3">
    <source>
        <dbReference type="ARBA" id="ARBA00022741"/>
    </source>
</evidence>
<evidence type="ECO:0000259" key="17">
    <source>
        <dbReference type="PROSITE" id="PS51217"/>
    </source>
</evidence>
<dbReference type="Pfam" id="PF13361">
    <property type="entry name" value="UvrD_C"/>
    <property type="match status" value="2"/>
</dbReference>
<dbReference type="HOGENOM" id="CLU_302005_0_0_2"/>
<dbReference type="InterPro" id="IPR027417">
    <property type="entry name" value="P-loop_NTPase"/>
</dbReference>
<dbReference type="AlphaFoldDB" id="A0A1U7EXW0"/>